<dbReference type="InterPro" id="IPR011738">
    <property type="entry name" value="Phage_CHP"/>
</dbReference>
<dbReference type="EMBL" id="QGGG01000021">
    <property type="protein sequence ID" value="PWJ75282.1"/>
    <property type="molecule type" value="Genomic_DNA"/>
</dbReference>
<name>A0A316BQQ9_PSESE</name>
<keyword evidence="2" id="KW-1185">Reference proteome</keyword>
<dbReference type="NCBIfam" id="TIGR01560">
    <property type="entry name" value="put_DNA_pack"/>
    <property type="match status" value="1"/>
</dbReference>
<dbReference type="Gene3D" id="1.10.3230.30">
    <property type="entry name" value="Phage gp6-like head-tail connector protein"/>
    <property type="match status" value="1"/>
</dbReference>
<comment type="caution">
    <text evidence="1">The sequence shown here is derived from an EMBL/GenBank/DDBJ whole genome shotgun (WGS) entry which is preliminary data.</text>
</comment>
<organism evidence="1 2">
    <name type="scientific">Pseudaminobacter salicylatoxidans</name>
    <dbReference type="NCBI Taxonomy" id="93369"/>
    <lineage>
        <taxon>Bacteria</taxon>
        <taxon>Pseudomonadati</taxon>
        <taxon>Pseudomonadota</taxon>
        <taxon>Alphaproteobacteria</taxon>
        <taxon>Hyphomicrobiales</taxon>
        <taxon>Phyllobacteriaceae</taxon>
        <taxon>Pseudaminobacter</taxon>
    </lineage>
</organism>
<reference evidence="1 2" key="1">
    <citation type="submission" date="2018-05" db="EMBL/GenBank/DDBJ databases">
        <title>Genomic Encyclopedia of Type Strains, Phase IV (KMG-IV): sequencing the most valuable type-strain genomes for metagenomic binning, comparative biology and taxonomic classification.</title>
        <authorList>
            <person name="Goeker M."/>
        </authorList>
    </citation>
    <scope>NUCLEOTIDE SEQUENCE [LARGE SCALE GENOMIC DNA]</scope>
    <source>
        <strain evidence="1 2">DSM 6986</strain>
    </source>
</reference>
<dbReference type="RefSeq" id="WP_109614624.1">
    <property type="nucleotide sequence ID" value="NZ_QGGG01000021.1"/>
</dbReference>
<dbReference type="NCBIfam" id="TIGR02215">
    <property type="entry name" value="phage_chp_gp8"/>
    <property type="match status" value="1"/>
</dbReference>
<protein>
    <submittedName>
        <fullName evidence="1">Putative phiE125 gp8 family phage protein</fullName>
    </submittedName>
</protein>
<accession>A0A316BQQ9</accession>
<evidence type="ECO:0000313" key="2">
    <source>
        <dbReference type="Proteomes" id="UP000245396"/>
    </source>
</evidence>
<proteinExistence type="predicted"/>
<sequence>MWYPSTVLAAPAAEPVTLADAQVQCGILPGETHFDTLLNRLIKAARAHAEEYCNARWAEQTISSQCDSFADFARLSEGPLKSVTTIGYVDASGAAQVLDDAVYQEQKDGLEPSISIKSGQTWPRIRLGSRITLTAVYGGAVPESVQHAMLMLIGHWFVNRDAVVTGTITTTIPMSVDALLSNHRRGA</sequence>
<dbReference type="InterPro" id="IPR006450">
    <property type="entry name" value="Phage_HK97_gp6-like"/>
</dbReference>
<dbReference type="AlphaFoldDB" id="A0A316BQQ9"/>
<dbReference type="Proteomes" id="UP000245396">
    <property type="component" value="Unassembled WGS sequence"/>
</dbReference>
<evidence type="ECO:0000313" key="1">
    <source>
        <dbReference type="EMBL" id="PWJ75282.1"/>
    </source>
</evidence>
<gene>
    <name evidence="1" type="ORF">C7441_12165</name>
</gene>
<dbReference type="CDD" id="cd08054">
    <property type="entry name" value="gp6"/>
    <property type="match status" value="1"/>
</dbReference>